<reference evidence="1" key="1">
    <citation type="submission" date="2023-04" db="EMBL/GenBank/DDBJ databases">
        <title>Draft Genome sequencing of Naganishia species isolated from polar environments using Oxford Nanopore Technology.</title>
        <authorList>
            <person name="Leo P."/>
            <person name="Venkateswaran K."/>
        </authorList>
    </citation>
    <scope>NUCLEOTIDE SEQUENCE</scope>
    <source>
        <strain evidence="1">MNA-CCFEE 5425</strain>
    </source>
</reference>
<evidence type="ECO:0000313" key="2">
    <source>
        <dbReference type="Proteomes" id="UP001243375"/>
    </source>
</evidence>
<gene>
    <name evidence="1" type="ORF">QFC22_000367</name>
</gene>
<organism evidence="1 2">
    <name type="scientific">Naganishia vaughanmartiniae</name>
    <dbReference type="NCBI Taxonomy" id="1424756"/>
    <lineage>
        <taxon>Eukaryota</taxon>
        <taxon>Fungi</taxon>
        <taxon>Dikarya</taxon>
        <taxon>Basidiomycota</taxon>
        <taxon>Agaricomycotina</taxon>
        <taxon>Tremellomycetes</taxon>
        <taxon>Filobasidiales</taxon>
        <taxon>Filobasidiaceae</taxon>
        <taxon>Naganishia</taxon>
    </lineage>
</organism>
<proteinExistence type="predicted"/>
<dbReference type="Proteomes" id="UP001243375">
    <property type="component" value="Unassembled WGS sequence"/>
</dbReference>
<evidence type="ECO:0000313" key="1">
    <source>
        <dbReference type="EMBL" id="KAJ9125407.1"/>
    </source>
</evidence>
<sequence>MNQPVAQNKNISPVDKKHSASSESSYETNVESEHPDAIGTPLMTATTSESGVQVGSSEEGRVQEKEISSKDQAKVSKGNEGLVGSMPTATRKAQLSEKKSFSFPEKVVSCIISHVFLLSMRDPVTSPVSERAPPFWTIAFQATPHLFPHFEYRWKLLRFASWLRDLQSVKDTWAAAGAHIRKEASSRRQRS</sequence>
<accession>A0ACC2XN51</accession>
<dbReference type="EMBL" id="JASBWU010000001">
    <property type="protein sequence ID" value="KAJ9125407.1"/>
    <property type="molecule type" value="Genomic_DNA"/>
</dbReference>
<protein>
    <submittedName>
        <fullName evidence="1">Uncharacterized protein</fullName>
    </submittedName>
</protein>
<comment type="caution">
    <text evidence="1">The sequence shown here is derived from an EMBL/GenBank/DDBJ whole genome shotgun (WGS) entry which is preliminary data.</text>
</comment>
<name>A0ACC2XN51_9TREE</name>
<keyword evidence="2" id="KW-1185">Reference proteome</keyword>